<dbReference type="AlphaFoldDB" id="E3BQ85"/>
<dbReference type="InterPro" id="IPR002491">
    <property type="entry name" value="ABC_transptr_periplasmic_BD"/>
</dbReference>
<dbReference type="PANTHER" id="PTHR42860">
    <property type="entry name" value="VITAMIN B12-BINDING PROTEIN"/>
    <property type="match status" value="1"/>
</dbReference>
<feature type="binding site" evidence="5">
    <location>
        <position position="49"/>
    </location>
    <ligand>
        <name>cyanocob(III)alamin</name>
        <dbReference type="ChEBI" id="CHEBI:17439"/>
    </ligand>
</feature>
<feature type="chain" id="PRO_5009010706" description="Vitamin B12-binding protein" evidence="5">
    <location>
        <begin position="21"/>
        <end position="272"/>
    </location>
</feature>
<dbReference type="CDD" id="cd01144">
    <property type="entry name" value="BtuF"/>
    <property type="match status" value="1"/>
</dbReference>
<feature type="site" description="Important for BtuC binding" evidence="5">
    <location>
        <position position="71"/>
    </location>
</feature>
<dbReference type="InterPro" id="IPR054828">
    <property type="entry name" value="Vit_B12_bind_prot"/>
</dbReference>
<dbReference type="NCBIfam" id="NF002894">
    <property type="entry name" value="PRK03379.1"/>
    <property type="match status" value="1"/>
</dbReference>
<comment type="caution">
    <text evidence="5">Lacks conserved residue(s) required for the propagation of feature annotation.</text>
</comment>
<dbReference type="SUPFAM" id="SSF53807">
    <property type="entry name" value="Helical backbone' metal receptor"/>
    <property type="match status" value="1"/>
</dbReference>
<gene>
    <name evidence="5" type="primary">btuF</name>
    <name evidence="7" type="ORF">VIBC2010_13680</name>
</gene>
<dbReference type="EMBL" id="AEIU01000115">
    <property type="protein sequence ID" value="EFP94786.1"/>
    <property type="molecule type" value="Genomic_DNA"/>
</dbReference>
<dbReference type="InterPro" id="IPR023544">
    <property type="entry name" value="ABC_transptr_vit_B12-bd"/>
</dbReference>
<keyword evidence="4" id="KW-1015">Disulfide bond</keyword>
<comment type="function">
    <text evidence="5">Part of the ABC transporter complex BtuCDF involved in vitamin B12 import. Binds vitamin B12 and delivers it to the periplasmic surface of BtuC.</text>
</comment>
<feature type="site" description="Important for BtuC binding" evidence="5">
    <location>
        <position position="201"/>
    </location>
</feature>
<evidence type="ECO:0000256" key="3">
    <source>
        <dbReference type="ARBA" id="ARBA00022764"/>
    </source>
</evidence>
<keyword evidence="3 5" id="KW-0574">Periplasm</keyword>
<evidence type="ECO:0000256" key="1">
    <source>
        <dbReference type="ARBA" id="ARBA00022448"/>
    </source>
</evidence>
<dbReference type="PROSITE" id="PS50983">
    <property type="entry name" value="FE_B12_PBP"/>
    <property type="match status" value="1"/>
</dbReference>
<comment type="similarity">
    <text evidence="5">Belongs to the BtuF family.</text>
</comment>
<dbReference type="Gene3D" id="3.40.50.1980">
    <property type="entry name" value="Nitrogenase molybdenum iron protein domain"/>
    <property type="match status" value="2"/>
</dbReference>
<name>E3BQ85_9VIBR</name>
<comment type="subcellular location">
    <subcellularLocation>
        <location evidence="5">Periplasm</location>
    </subcellularLocation>
</comment>
<proteinExistence type="inferred from homology"/>
<dbReference type="RefSeq" id="WP_009603354.1">
    <property type="nucleotide sequence ID" value="NZ_AEIU01000115.1"/>
</dbReference>
<organism evidence="7 8">
    <name type="scientific">Vibrio caribbeanicus ATCC BAA-2122</name>
    <dbReference type="NCBI Taxonomy" id="796620"/>
    <lineage>
        <taxon>Bacteria</taxon>
        <taxon>Pseudomonadati</taxon>
        <taxon>Pseudomonadota</taxon>
        <taxon>Gammaproteobacteria</taxon>
        <taxon>Vibrionales</taxon>
        <taxon>Vibrionaceae</taxon>
        <taxon>Vibrio</taxon>
    </lineage>
</organism>
<evidence type="ECO:0000259" key="6">
    <source>
        <dbReference type="PROSITE" id="PS50983"/>
    </source>
</evidence>
<keyword evidence="8" id="KW-1185">Reference proteome</keyword>
<dbReference type="NCBIfam" id="NF038402">
    <property type="entry name" value="TroA_like"/>
    <property type="match status" value="1"/>
</dbReference>
<sequence precursor="true">MRRFLVLFFLIAPSICIAKAERVISLAPHTTELAYAAGLGDKLVAVSDYSDYPPQAKKLERVANYQGIKVERILELQPDLVIVWRSGNSPKDIEKLKQFGIHLFYSDPQTLEDIALDIEKLSTYSEFPQIGYKAAQNFKKQLITIKAKYQKQHQVRYFYQLSSTPLMTVSQGKWPSEIFSFCGGENIFSDAGAPYPQVSVEQIIVRNPEVIFTSKQSPGQAEVWQQWGNHIEAIKRQQVLPLDSNILSRPTPRVITSIEQICHYFSSIQQKT</sequence>
<dbReference type="OrthoDB" id="6495095at2"/>
<dbReference type="HAMAP" id="MF_01000">
    <property type="entry name" value="BtuF"/>
    <property type="match status" value="1"/>
</dbReference>
<keyword evidence="1 5" id="KW-0813">Transport</keyword>
<evidence type="ECO:0000313" key="8">
    <source>
        <dbReference type="Proteomes" id="UP000002943"/>
    </source>
</evidence>
<feature type="signal peptide" evidence="5">
    <location>
        <begin position="1"/>
        <end position="20"/>
    </location>
</feature>
<feature type="domain" description="Fe/B12 periplasmic-binding" evidence="6">
    <location>
        <begin position="22"/>
        <end position="272"/>
    </location>
</feature>
<dbReference type="GO" id="GO:0015889">
    <property type="term" value="P:cobalamin transport"/>
    <property type="evidence" value="ECO:0007669"/>
    <property type="project" value="UniProtKB-UniRule"/>
</dbReference>
<evidence type="ECO:0000256" key="2">
    <source>
        <dbReference type="ARBA" id="ARBA00022729"/>
    </source>
</evidence>
<evidence type="ECO:0000313" key="7">
    <source>
        <dbReference type="EMBL" id="EFP94786.1"/>
    </source>
</evidence>
<comment type="subunit">
    <text evidence="5">The complex is composed of two ATP-binding proteins (BtuD), two transmembrane proteins (BtuC) and a solute-binding protein (BtuF).</text>
</comment>
<dbReference type="STRING" id="796620.VIBC2010_13680"/>
<evidence type="ECO:0000256" key="5">
    <source>
        <dbReference type="HAMAP-Rule" id="MF_01000"/>
    </source>
</evidence>
<keyword evidence="2 5" id="KW-0732">Signal</keyword>
<dbReference type="InterPro" id="IPR051030">
    <property type="entry name" value="Vitamin_B12-ABC_binding"/>
</dbReference>
<dbReference type="Proteomes" id="UP000002943">
    <property type="component" value="Unassembled WGS sequence"/>
</dbReference>
<comment type="caution">
    <text evidence="7">The sequence shown here is derived from an EMBL/GenBank/DDBJ whole genome shotgun (WGS) entry which is preliminary data.</text>
</comment>
<dbReference type="eggNOG" id="COG0614">
    <property type="taxonomic scope" value="Bacteria"/>
</dbReference>
<dbReference type="GO" id="GO:0042597">
    <property type="term" value="C:periplasmic space"/>
    <property type="evidence" value="ECO:0007669"/>
    <property type="project" value="UniProtKB-SubCell"/>
</dbReference>
<evidence type="ECO:0000256" key="4">
    <source>
        <dbReference type="ARBA" id="ARBA00023157"/>
    </source>
</evidence>
<reference evidence="7 8" key="1">
    <citation type="journal article" date="2012" name="Int. J. Syst. Evol. Microbiol.">
        <title>Vibrio caribbeanicus sp. nov., isolated from the marine sponge Scleritoderma cyanea.</title>
        <authorList>
            <person name="Hoffmann M."/>
            <person name="Monday S.R."/>
            <person name="Allard M.W."/>
            <person name="Strain E.A."/>
            <person name="Whittaker P."/>
            <person name="Naum M."/>
            <person name="McCarthy P.J."/>
            <person name="Lopez J.V."/>
            <person name="Fischer M."/>
            <person name="Brown E.W."/>
        </authorList>
    </citation>
    <scope>NUCLEOTIDE SEQUENCE [LARGE SCALE GENOMIC DNA]</scope>
    <source>
        <strain evidence="7 8">ATCC BAA-2122</strain>
    </source>
</reference>
<protein>
    <recommendedName>
        <fullName evidence="5">Vitamin B12-binding protein</fullName>
    </recommendedName>
</protein>
<dbReference type="GO" id="GO:0031419">
    <property type="term" value="F:cobalamin binding"/>
    <property type="evidence" value="ECO:0007669"/>
    <property type="project" value="InterPro"/>
</dbReference>
<dbReference type="Pfam" id="PF01497">
    <property type="entry name" value="Peripla_BP_2"/>
    <property type="match status" value="1"/>
</dbReference>
<accession>E3BQ85</accession>
<dbReference type="PANTHER" id="PTHR42860:SF1">
    <property type="entry name" value="VITAMIN B12-BINDING PROTEIN"/>
    <property type="match status" value="1"/>
</dbReference>